<reference evidence="7 8" key="2">
    <citation type="journal article" date="2015" name="Genome Announc.">
        <title>Expanding the biotechnology potential of lactobacilli through comparative genomics of 213 strains and associated genera.</title>
        <authorList>
            <person name="Sun Z."/>
            <person name="Harris H.M."/>
            <person name="McCann A."/>
            <person name="Guo C."/>
            <person name="Argimon S."/>
            <person name="Zhang W."/>
            <person name="Yang X."/>
            <person name="Jeffery I.B."/>
            <person name="Cooney J.C."/>
            <person name="Kagawa T.F."/>
            <person name="Liu W."/>
            <person name="Song Y."/>
            <person name="Salvetti E."/>
            <person name="Wrobel A."/>
            <person name="Rasinkangas P."/>
            <person name="Parkhill J."/>
            <person name="Rea M.C."/>
            <person name="O'Sullivan O."/>
            <person name="Ritari J."/>
            <person name="Douillard F.P."/>
            <person name="Paul Ross R."/>
            <person name="Yang R."/>
            <person name="Briner A.E."/>
            <person name="Felis G.E."/>
            <person name="de Vos W.M."/>
            <person name="Barrangou R."/>
            <person name="Klaenhammer T.R."/>
            <person name="Caufield P.W."/>
            <person name="Cui Y."/>
            <person name="Zhang H."/>
            <person name="O'Toole P.W."/>
        </authorList>
    </citation>
    <scope>NUCLEOTIDE SEQUENCE [LARGE SCALE GENOMIC DNA]</scope>
    <source>
        <strain evidence="7 8">DSM 15353</strain>
    </source>
</reference>
<keyword evidence="6" id="KW-0966">Cell projection</keyword>
<dbReference type="STRING" id="89059.LAC1533_1877"/>
<keyword evidence="6" id="KW-0282">Flagellum</keyword>
<evidence type="ECO:0000259" key="3">
    <source>
        <dbReference type="Pfam" id="PF00460"/>
    </source>
</evidence>
<dbReference type="InterPro" id="IPR001444">
    <property type="entry name" value="Flag_bb_rod_N"/>
</dbReference>
<evidence type="ECO:0000313" key="8">
    <source>
        <dbReference type="Proteomes" id="UP000051491"/>
    </source>
</evidence>
<feature type="domain" description="Flagellar basal-body/hook protein C-terminal" evidence="4">
    <location>
        <begin position="204"/>
        <end position="247"/>
    </location>
</feature>
<dbReference type="EMBL" id="KM886858">
    <property type="protein sequence ID" value="AJA33628.1"/>
    <property type="molecule type" value="Genomic_DNA"/>
</dbReference>
<dbReference type="SUPFAM" id="SSF117143">
    <property type="entry name" value="Flagellar hook protein flgE"/>
    <property type="match status" value="1"/>
</dbReference>
<dbReference type="EMBL" id="JQBK01000002">
    <property type="protein sequence ID" value="KRN88075.1"/>
    <property type="molecule type" value="Genomic_DNA"/>
</dbReference>
<evidence type="ECO:0000313" key="7">
    <source>
        <dbReference type="EMBL" id="KRN88075.1"/>
    </source>
</evidence>
<evidence type="ECO:0000313" key="6">
    <source>
        <dbReference type="EMBL" id="AJA33628.1"/>
    </source>
</evidence>
<dbReference type="PATRIC" id="fig|89059.3.peg.858"/>
<dbReference type="InterPro" id="IPR053967">
    <property type="entry name" value="LlgE_F_G-like_D1"/>
</dbReference>
<accession>A0A0A7RK95</accession>
<comment type="similarity">
    <text evidence="1 2">Belongs to the flagella basal body rod proteins family.</text>
</comment>
<feature type="domain" description="Flagellar hook protein FlgE/F/G-like D1" evidence="5">
    <location>
        <begin position="95"/>
        <end position="159"/>
    </location>
</feature>
<evidence type="ECO:0000256" key="2">
    <source>
        <dbReference type="RuleBase" id="RU362116"/>
    </source>
</evidence>
<dbReference type="InterPro" id="IPR010930">
    <property type="entry name" value="Flg_bb/hook_C_dom"/>
</dbReference>
<dbReference type="Pfam" id="PF00460">
    <property type="entry name" value="Flg_bb_rod"/>
    <property type="match status" value="1"/>
</dbReference>
<dbReference type="NCBIfam" id="TIGR03506">
    <property type="entry name" value="FlgEFG_subfam"/>
    <property type="match status" value="1"/>
</dbReference>
<name>A0A0A7RK95_9LACO</name>
<gene>
    <name evidence="6" type="primary">flgG</name>
    <name evidence="7" type="ORF">IV43_GL000822</name>
</gene>
<comment type="subcellular location">
    <subcellularLocation>
        <location evidence="2">Bacterial flagellum basal body</location>
    </subcellularLocation>
</comment>
<dbReference type="OrthoDB" id="9804559at2"/>
<feature type="domain" description="Flagellar basal body rod protein N-terminal" evidence="3">
    <location>
        <begin position="11"/>
        <end position="37"/>
    </location>
</feature>
<dbReference type="InterPro" id="IPR020013">
    <property type="entry name" value="Flagellar_FlgE/F/G"/>
</dbReference>
<evidence type="ECO:0000259" key="5">
    <source>
        <dbReference type="Pfam" id="PF22692"/>
    </source>
</evidence>
<dbReference type="PANTHER" id="PTHR30435:SF19">
    <property type="entry name" value="FLAGELLAR BASAL-BODY ROD PROTEIN FLGG"/>
    <property type="match status" value="1"/>
</dbReference>
<dbReference type="InterPro" id="IPR037925">
    <property type="entry name" value="FlgE/F/G-like"/>
</dbReference>
<keyword evidence="2" id="KW-0975">Bacterial flagellum</keyword>
<dbReference type="AlphaFoldDB" id="A0A0A7RK95"/>
<dbReference type="Pfam" id="PF06429">
    <property type="entry name" value="Flg_bbr_C"/>
    <property type="match status" value="1"/>
</dbReference>
<dbReference type="PANTHER" id="PTHR30435">
    <property type="entry name" value="FLAGELLAR PROTEIN"/>
    <property type="match status" value="1"/>
</dbReference>
<dbReference type="Proteomes" id="UP000051491">
    <property type="component" value="Unassembled WGS sequence"/>
</dbReference>
<evidence type="ECO:0000256" key="1">
    <source>
        <dbReference type="ARBA" id="ARBA00009677"/>
    </source>
</evidence>
<keyword evidence="6" id="KW-0969">Cilium</keyword>
<dbReference type="Pfam" id="PF22692">
    <property type="entry name" value="LlgE_F_G_D1"/>
    <property type="match status" value="1"/>
</dbReference>
<protein>
    <submittedName>
        <fullName evidence="6 7">Flagellar basal-body rod protein</fullName>
    </submittedName>
</protein>
<evidence type="ECO:0000259" key="4">
    <source>
        <dbReference type="Pfam" id="PF06429"/>
    </source>
</evidence>
<proteinExistence type="inferred from homology"/>
<dbReference type="GO" id="GO:0009425">
    <property type="term" value="C:bacterial-type flagellum basal body"/>
    <property type="evidence" value="ECO:0007669"/>
    <property type="project" value="UniProtKB-SubCell"/>
</dbReference>
<reference evidence="6" key="1">
    <citation type="journal article" date="2014" name="Appl. Environ. Microbiol.">
        <title>Detection and genomic characterization of motility in Lactobacillus curvatus: confirmation of motility in a species outside the Lactobacillus salivarius clade.</title>
        <authorList>
            <person name="Cousin F.J."/>
            <person name="Lynch S.M."/>
            <person name="Harris H.M."/>
            <person name="McCann A."/>
            <person name="Lynch D.B."/>
            <person name="Neville B.A."/>
            <person name="Irisawa T."/>
            <person name="Okada S."/>
            <person name="Endo A."/>
            <person name="O'Toole P.W."/>
        </authorList>
    </citation>
    <scope>NUCLEOTIDE SEQUENCE</scope>
    <source>
        <strain evidence="6">KCTC 13900</strain>
    </source>
</reference>
<organism evidence="6">
    <name type="scientific">Ligilactobacillus acidipiscis</name>
    <dbReference type="NCBI Taxonomy" id="89059"/>
    <lineage>
        <taxon>Bacteria</taxon>
        <taxon>Bacillati</taxon>
        <taxon>Bacillota</taxon>
        <taxon>Bacilli</taxon>
        <taxon>Lactobacillales</taxon>
        <taxon>Lactobacillaceae</taxon>
        <taxon>Ligilactobacillus</taxon>
    </lineage>
</organism>
<sequence length="251" mass="26511">MNLNSILSINRTGLNGLQNNLDNVSHNIANANTVGYKGIINSFNELMNNNLTNSDGALGNSNARVDSNTGLNAAGARVDDQVGEFETTGRALDMAINGNAFFGIIGPDGNTYLTKAGDFHRDANGGLIASNGYRVAVDARMPEQNWPAGDLKVSSDGTIRSGDQVLGSLRLFEPNNAHSLVSVGDNLYLANGGFRAAGAGSSVMQGTLESSNVDLATQMTELLTAQRSYQMNARAASSTDEMMETINHFTD</sequence>
<dbReference type="RefSeq" id="WP_010498203.1">
    <property type="nucleotide sequence ID" value="NZ_JQBK01000002.1"/>
</dbReference>
<dbReference type="GO" id="GO:0071978">
    <property type="term" value="P:bacterial-type flagellum-dependent swarming motility"/>
    <property type="evidence" value="ECO:0007669"/>
    <property type="project" value="TreeGrafter"/>
</dbReference>